<evidence type="ECO:0000256" key="1">
    <source>
        <dbReference type="SAM" id="SignalP"/>
    </source>
</evidence>
<protein>
    <submittedName>
        <fullName evidence="3">Peptidase S41-like protein</fullName>
    </submittedName>
</protein>
<dbReference type="Pfam" id="PF03572">
    <property type="entry name" value="Peptidase_S41"/>
    <property type="match status" value="1"/>
</dbReference>
<reference evidence="3 4" key="1">
    <citation type="submission" date="2018-06" db="EMBL/GenBank/DDBJ databases">
        <title>Genomic Encyclopedia of Archaeal and Bacterial Type Strains, Phase II (KMG-II): from individual species to whole genera.</title>
        <authorList>
            <person name="Goeker M."/>
        </authorList>
    </citation>
    <scope>NUCLEOTIDE SEQUENCE [LARGE SCALE GENOMIC DNA]</scope>
    <source>
        <strain evidence="3 4">DSM 23857</strain>
    </source>
</reference>
<organism evidence="3 4">
    <name type="scientific">Chitinophaga skermanii</name>
    <dbReference type="NCBI Taxonomy" id="331697"/>
    <lineage>
        <taxon>Bacteria</taxon>
        <taxon>Pseudomonadati</taxon>
        <taxon>Bacteroidota</taxon>
        <taxon>Chitinophagia</taxon>
        <taxon>Chitinophagales</taxon>
        <taxon>Chitinophagaceae</taxon>
        <taxon>Chitinophaga</taxon>
    </lineage>
</organism>
<dbReference type="Gene3D" id="3.90.226.10">
    <property type="entry name" value="2-enoyl-CoA Hydratase, Chain A, domain 1"/>
    <property type="match status" value="1"/>
</dbReference>
<dbReference type="AlphaFoldDB" id="A0A327QYH1"/>
<dbReference type="InterPro" id="IPR029045">
    <property type="entry name" value="ClpP/crotonase-like_dom_sf"/>
</dbReference>
<proteinExistence type="predicted"/>
<evidence type="ECO:0000313" key="4">
    <source>
        <dbReference type="Proteomes" id="UP000249547"/>
    </source>
</evidence>
<dbReference type="EMBL" id="QLLL01000002">
    <property type="protein sequence ID" value="RAJ08808.1"/>
    <property type="molecule type" value="Genomic_DNA"/>
</dbReference>
<dbReference type="SUPFAM" id="SSF52096">
    <property type="entry name" value="ClpP/crotonase"/>
    <property type="match status" value="1"/>
</dbReference>
<evidence type="ECO:0000313" key="3">
    <source>
        <dbReference type="EMBL" id="RAJ08808.1"/>
    </source>
</evidence>
<dbReference type="RefSeq" id="WP_111596912.1">
    <property type="nucleotide sequence ID" value="NZ_QLLL01000002.1"/>
</dbReference>
<dbReference type="GO" id="GO:0030288">
    <property type="term" value="C:outer membrane-bounded periplasmic space"/>
    <property type="evidence" value="ECO:0007669"/>
    <property type="project" value="TreeGrafter"/>
</dbReference>
<evidence type="ECO:0000259" key="2">
    <source>
        <dbReference type="Pfam" id="PF03572"/>
    </source>
</evidence>
<dbReference type="PANTHER" id="PTHR32060">
    <property type="entry name" value="TAIL-SPECIFIC PROTEASE"/>
    <property type="match status" value="1"/>
</dbReference>
<name>A0A327QYH1_9BACT</name>
<dbReference type="PANTHER" id="PTHR32060:SF30">
    <property type="entry name" value="CARBOXY-TERMINAL PROCESSING PROTEASE CTPA"/>
    <property type="match status" value="1"/>
</dbReference>
<feature type="signal peptide" evidence="1">
    <location>
        <begin position="1"/>
        <end position="18"/>
    </location>
</feature>
<feature type="chain" id="PRO_5016424252" evidence="1">
    <location>
        <begin position="19"/>
        <end position="475"/>
    </location>
</feature>
<dbReference type="GO" id="GO:0006508">
    <property type="term" value="P:proteolysis"/>
    <property type="evidence" value="ECO:0007669"/>
    <property type="project" value="InterPro"/>
</dbReference>
<feature type="domain" description="Tail specific protease" evidence="2">
    <location>
        <begin position="246"/>
        <end position="454"/>
    </location>
</feature>
<dbReference type="GO" id="GO:0007165">
    <property type="term" value="P:signal transduction"/>
    <property type="evidence" value="ECO:0007669"/>
    <property type="project" value="TreeGrafter"/>
</dbReference>
<sequence>MKKILLAFIALLPLTAFAQDKCACENNFAWLKETFEKNDAGFEYGLSLKGKDAYEVLVKQLSEEAKKTTDIKVCAELLRSYLKFFRKGHWSIDEYQNQAPKQITSVNTTDWPTVSLSETELKKKIDQLKKPSIEGIWYTAPYTIGVVKEGHNYTGYVLDAPGSIWKKGQVKFSFSDDPNSDDGTWYMGNYSETKFSTVNMLTDNYLEIGNFKLKRVYPVLPADPSDREISWLTEQYPFLAKVNANTVYLRIPSFNDSYKRQIDSVLRVNDKTIKAAKNMIIDVRDNGGGSDASYDQIIPYLYTNPMRHISVEFLSTPLNNSRMDDIIKNPNFDPKDIAYYKKFKEKLDANIGKFVPLNNPTYTETMDIILPNPANVAIIINENCGSTTEQFLLAAKQSKKVKLYGTTTIGVLDISNMYHVPFPCEQLGLGYALSKSYRIPGMALDGKGIQPDFYIDPSIPSTGWIQYVESILNAK</sequence>
<keyword evidence="4" id="KW-1185">Reference proteome</keyword>
<dbReference type="GO" id="GO:0004175">
    <property type="term" value="F:endopeptidase activity"/>
    <property type="evidence" value="ECO:0007669"/>
    <property type="project" value="TreeGrafter"/>
</dbReference>
<keyword evidence="1" id="KW-0732">Signal</keyword>
<accession>A0A327QYH1</accession>
<dbReference type="OrthoDB" id="2327485at2"/>
<comment type="caution">
    <text evidence="3">The sequence shown here is derived from an EMBL/GenBank/DDBJ whole genome shotgun (WGS) entry which is preliminary data.</text>
</comment>
<dbReference type="Proteomes" id="UP000249547">
    <property type="component" value="Unassembled WGS sequence"/>
</dbReference>
<gene>
    <name evidence="3" type="ORF">LX64_01462</name>
</gene>
<dbReference type="InterPro" id="IPR005151">
    <property type="entry name" value="Tail-specific_protease"/>
</dbReference>
<dbReference type="GO" id="GO:0008236">
    <property type="term" value="F:serine-type peptidase activity"/>
    <property type="evidence" value="ECO:0007669"/>
    <property type="project" value="InterPro"/>
</dbReference>